<reference evidence="7 8" key="1">
    <citation type="submission" date="2017-10" db="EMBL/GenBank/DDBJ databases">
        <title>The new phylogeny of genus Mycobacterium.</title>
        <authorList>
            <person name="Tortoli E."/>
            <person name="Trovato A."/>
            <person name="Cirillo D.M."/>
        </authorList>
    </citation>
    <scope>NUCLEOTIDE SEQUENCE [LARGE SCALE GENOMIC DNA]</scope>
    <source>
        <strain evidence="7 8">CCUG37673</strain>
    </source>
</reference>
<feature type="domain" description="ABC transporter" evidence="5">
    <location>
        <begin position="31"/>
        <end position="264"/>
    </location>
</feature>
<dbReference type="Proteomes" id="UP000465302">
    <property type="component" value="Unassembled WGS sequence"/>
</dbReference>
<organism evidence="7 8">
    <name type="scientific">Mycolicibacterium agri</name>
    <name type="common">Mycobacterium agri</name>
    <dbReference type="NCBI Taxonomy" id="36811"/>
    <lineage>
        <taxon>Bacteria</taxon>
        <taxon>Bacillati</taxon>
        <taxon>Actinomycetota</taxon>
        <taxon>Actinomycetes</taxon>
        <taxon>Mycobacteriales</taxon>
        <taxon>Mycobacteriaceae</taxon>
        <taxon>Mycolicibacterium</taxon>
    </lineage>
</organism>
<name>A0A2A7NEU6_MYCAG</name>
<evidence type="ECO:0000313" key="6">
    <source>
        <dbReference type="EMBL" id="GFG51141.1"/>
    </source>
</evidence>
<comment type="caution">
    <text evidence="7">The sequence shown here is derived from an EMBL/GenBank/DDBJ whole genome shotgun (WGS) entry which is preliminary data.</text>
</comment>
<dbReference type="InterPro" id="IPR003439">
    <property type="entry name" value="ABC_transporter-like_ATP-bd"/>
</dbReference>
<dbReference type="EMBL" id="PDCP01000003">
    <property type="protein sequence ID" value="PEG42293.1"/>
    <property type="molecule type" value="Genomic_DNA"/>
</dbReference>
<dbReference type="SMART" id="SM00382">
    <property type="entry name" value="AAA"/>
    <property type="match status" value="1"/>
</dbReference>
<accession>A0A2A7NEU6</accession>
<evidence type="ECO:0000256" key="4">
    <source>
        <dbReference type="SAM" id="MobiDB-lite"/>
    </source>
</evidence>
<dbReference type="OrthoDB" id="8773773at2"/>
<dbReference type="PANTHER" id="PTHR42788:SF13">
    <property type="entry name" value="ALIPHATIC SULFONATES IMPORT ATP-BINDING PROTEIN SSUB"/>
    <property type="match status" value="1"/>
</dbReference>
<feature type="compositionally biased region" description="Basic and acidic residues" evidence="4">
    <location>
        <begin position="8"/>
        <end position="21"/>
    </location>
</feature>
<dbReference type="EMBL" id="BLKS01000001">
    <property type="protein sequence ID" value="GFG51141.1"/>
    <property type="molecule type" value="Genomic_DNA"/>
</dbReference>
<dbReference type="AlphaFoldDB" id="A0A2A7NEU6"/>
<dbReference type="InterPro" id="IPR003593">
    <property type="entry name" value="AAA+_ATPase"/>
</dbReference>
<dbReference type="GO" id="GO:0016887">
    <property type="term" value="F:ATP hydrolysis activity"/>
    <property type="evidence" value="ECO:0007669"/>
    <property type="project" value="InterPro"/>
</dbReference>
<keyword evidence="3 7" id="KW-0067">ATP-binding</keyword>
<dbReference type="Pfam" id="PF00005">
    <property type="entry name" value="ABC_tran"/>
    <property type="match status" value="1"/>
</dbReference>
<dbReference type="RefSeq" id="WP_097938076.1">
    <property type="nucleotide sequence ID" value="NZ_BLKS01000001.1"/>
</dbReference>
<keyword evidence="1" id="KW-0813">Transport</keyword>
<evidence type="ECO:0000256" key="3">
    <source>
        <dbReference type="ARBA" id="ARBA00022840"/>
    </source>
</evidence>
<evidence type="ECO:0000256" key="1">
    <source>
        <dbReference type="ARBA" id="ARBA00022448"/>
    </source>
</evidence>
<keyword evidence="8" id="KW-1185">Reference proteome</keyword>
<evidence type="ECO:0000313" key="9">
    <source>
        <dbReference type="Proteomes" id="UP000465302"/>
    </source>
</evidence>
<dbReference type="SUPFAM" id="SSF52540">
    <property type="entry name" value="P-loop containing nucleoside triphosphate hydrolases"/>
    <property type="match status" value="1"/>
</dbReference>
<evidence type="ECO:0000313" key="7">
    <source>
        <dbReference type="EMBL" id="PEG42293.1"/>
    </source>
</evidence>
<dbReference type="InterPro" id="IPR017871">
    <property type="entry name" value="ABC_transporter-like_CS"/>
</dbReference>
<protein>
    <submittedName>
        <fullName evidence="7">ABC transporter ATP-binding protein</fullName>
    </submittedName>
</protein>
<dbReference type="Gene3D" id="3.40.50.300">
    <property type="entry name" value="P-loop containing nucleotide triphosphate hydrolases"/>
    <property type="match status" value="1"/>
</dbReference>
<dbReference type="PROSITE" id="PS50893">
    <property type="entry name" value="ABC_TRANSPORTER_2"/>
    <property type="match status" value="1"/>
</dbReference>
<proteinExistence type="predicted"/>
<dbReference type="CDD" id="cd03293">
    <property type="entry name" value="ABC_NrtD_SsuB_transporters"/>
    <property type="match status" value="1"/>
</dbReference>
<reference evidence="6 9" key="2">
    <citation type="journal article" date="2019" name="Emerg. Microbes Infect.">
        <title>Comprehensive subspecies identification of 175 nontuberculous mycobacteria species based on 7547 genomic profiles.</title>
        <authorList>
            <person name="Matsumoto Y."/>
            <person name="Kinjo T."/>
            <person name="Motooka D."/>
            <person name="Nabeya D."/>
            <person name="Jung N."/>
            <person name="Uechi K."/>
            <person name="Horii T."/>
            <person name="Iida T."/>
            <person name="Fujita J."/>
            <person name="Nakamura S."/>
        </authorList>
    </citation>
    <scope>NUCLEOTIDE SEQUENCE [LARGE SCALE GENOMIC DNA]</scope>
    <source>
        <strain evidence="6 9">JCM 6377</strain>
    </source>
</reference>
<keyword evidence="2" id="KW-0547">Nucleotide-binding</keyword>
<dbReference type="PROSITE" id="PS00211">
    <property type="entry name" value="ABC_TRANSPORTER_1"/>
    <property type="match status" value="1"/>
</dbReference>
<dbReference type="InterPro" id="IPR050166">
    <property type="entry name" value="ABC_transporter_ATP-bind"/>
</dbReference>
<dbReference type="InterPro" id="IPR027417">
    <property type="entry name" value="P-loop_NTPase"/>
</dbReference>
<evidence type="ECO:0000313" key="8">
    <source>
        <dbReference type="Proteomes" id="UP000220914"/>
    </source>
</evidence>
<evidence type="ECO:0000259" key="5">
    <source>
        <dbReference type="PROSITE" id="PS50893"/>
    </source>
</evidence>
<sequence>MRPPSHPTLDEGQHEVKSPEAEVLTKRRLAVEARNVTVSYDRLREKDTLIALEDFSLDIAEGEFVAIVGPSGCGKSTFLNVVAGLTFPVAGEVSVMGKPVTGPDTDRAVVFQDYALMPWRTTEANVRFGLELQGRVNSETKEKVARYIKMVGLAGFEKAYPRELSGGMRQRVGLARALVTEPRLLLMDEPFAAVDAMTRELMQDELARIVAETGQAILFITHSVDEAITLADRIAIVTSRPGRIREIITVGIPRPRGRESRKLAEFQEMREHIWDQLTQPGPEAG</sequence>
<dbReference type="GO" id="GO:0005524">
    <property type="term" value="F:ATP binding"/>
    <property type="evidence" value="ECO:0007669"/>
    <property type="project" value="UniProtKB-KW"/>
</dbReference>
<gene>
    <name evidence="7" type="ORF">CQY20_02465</name>
    <name evidence="6" type="ORF">MAGR_25820</name>
</gene>
<dbReference type="Proteomes" id="UP000220914">
    <property type="component" value="Unassembled WGS sequence"/>
</dbReference>
<dbReference type="PANTHER" id="PTHR42788">
    <property type="entry name" value="TAURINE IMPORT ATP-BINDING PROTEIN-RELATED"/>
    <property type="match status" value="1"/>
</dbReference>
<reference evidence="6" key="3">
    <citation type="submission" date="2020-02" db="EMBL/GenBank/DDBJ databases">
        <authorList>
            <person name="Matsumoto Y."/>
            <person name="Motooka D."/>
            <person name="Nakamura S."/>
        </authorList>
    </citation>
    <scope>NUCLEOTIDE SEQUENCE</scope>
    <source>
        <strain evidence="6">JCM 6377</strain>
    </source>
</reference>
<evidence type="ECO:0000256" key="2">
    <source>
        <dbReference type="ARBA" id="ARBA00022741"/>
    </source>
</evidence>
<feature type="region of interest" description="Disordered" evidence="4">
    <location>
        <begin position="1"/>
        <end position="21"/>
    </location>
</feature>